<proteinExistence type="predicted"/>
<dbReference type="AlphaFoldDB" id="A0A0A8Y2R4"/>
<organism evidence="1">
    <name type="scientific">Arundo donax</name>
    <name type="common">Giant reed</name>
    <name type="synonym">Donax arundinaceus</name>
    <dbReference type="NCBI Taxonomy" id="35708"/>
    <lineage>
        <taxon>Eukaryota</taxon>
        <taxon>Viridiplantae</taxon>
        <taxon>Streptophyta</taxon>
        <taxon>Embryophyta</taxon>
        <taxon>Tracheophyta</taxon>
        <taxon>Spermatophyta</taxon>
        <taxon>Magnoliopsida</taxon>
        <taxon>Liliopsida</taxon>
        <taxon>Poales</taxon>
        <taxon>Poaceae</taxon>
        <taxon>PACMAD clade</taxon>
        <taxon>Arundinoideae</taxon>
        <taxon>Arundineae</taxon>
        <taxon>Arundo</taxon>
    </lineage>
</organism>
<reference evidence="1" key="2">
    <citation type="journal article" date="2015" name="Data Brief">
        <title>Shoot transcriptome of the giant reed, Arundo donax.</title>
        <authorList>
            <person name="Barrero R.A."/>
            <person name="Guerrero F.D."/>
            <person name="Moolhuijzen P."/>
            <person name="Goolsby J.A."/>
            <person name="Tidwell J."/>
            <person name="Bellgard S.E."/>
            <person name="Bellgard M.I."/>
        </authorList>
    </citation>
    <scope>NUCLEOTIDE SEQUENCE</scope>
    <source>
        <tissue evidence="1">Shoot tissue taken approximately 20 cm above the soil surface</tissue>
    </source>
</reference>
<dbReference type="EMBL" id="GBRH01277409">
    <property type="protein sequence ID" value="JAD20486.1"/>
    <property type="molecule type" value="Transcribed_RNA"/>
</dbReference>
<reference evidence="1" key="1">
    <citation type="submission" date="2014-09" db="EMBL/GenBank/DDBJ databases">
        <authorList>
            <person name="Magalhaes I.L.F."/>
            <person name="Oliveira U."/>
            <person name="Santos F.R."/>
            <person name="Vidigal T.H.D.A."/>
            <person name="Brescovit A.D."/>
            <person name="Santos A.J."/>
        </authorList>
    </citation>
    <scope>NUCLEOTIDE SEQUENCE</scope>
    <source>
        <tissue evidence="1">Shoot tissue taken approximately 20 cm above the soil surface</tissue>
    </source>
</reference>
<protein>
    <submittedName>
        <fullName evidence="1">Uncharacterized protein</fullName>
    </submittedName>
</protein>
<name>A0A0A8Y2R4_ARUDO</name>
<evidence type="ECO:0000313" key="1">
    <source>
        <dbReference type="EMBL" id="JAD20486.1"/>
    </source>
</evidence>
<sequence>MTSLPSLLSALRNTRGKRICGYQLYPLLVELIFSIFDVPTLCNLIKVNCCHKSLL</sequence>
<accession>A0A0A8Y2R4</accession>